<comment type="similarity">
    <text evidence="4">Belongs to the glycosyl hydrolase 24 family.</text>
</comment>
<keyword evidence="3" id="KW-1035">Host cytoplasm</keyword>
<evidence type="ECO:0000256" key="2">
    <source>
        <dbReference type="ARBA" id="ARBA00022638"/>
    </source>
</evidence>
<dbReference type="RefSeq" id="WP_176225151.1">
    <property type="nucleotide sequence ID" value="NZ_FXAM01000001.1"/>
</dbReference>
<dbReference type="InterPro" id="IPR051018">
    <property type="entry name" value="Bacteriophage_GH24"/>
</dbReference>
<name>A0A1Y6D0R4_9GAMM</name>
<keyword evidence="6" id="KW-1185">Reference proteome</keyword>
<dbReference type="GO" id="GO:0031640">
    <property type="term" value="P:killing of cells of another organism"/>
    <property type="evidence" value="ECO:0007669"/>
    <property type="project" value="UniProtKB-KW"/>
</dbReference>
<accession>A0A1Y6D0R4</accession>
<dbReference type="Proteomes" id="UP000192923">
    <property type="component" value="Unassembled WGS sequence"/>
</dbReference>
<reference evidence="5 6" key="1">
    <citation type="submission" date="2016-12" db="EMBL/GenBank/DDBJ databases">
        <authorList>
            <person name="Song W.-J."/>
            <person name="Kurnit D.M."/>
        </authorList>
    </citation>
    <scope>NUCLEOTIDE SEQUENCE [LARGE SCALE GENOMIC DNA]</scope>
    <source>
        <strain evidence="5 6">175</strain>
    </source>
</reference>
<dbReference type="AlphaFoldDB" id="A0A1Y6D0R4"/>
<dbReference type="Gene3D" id="1.10.530.40">
    <property type="match status" value="1"/>
</dbReference>
<protein>
    <recommendedName>
        <fullName evidence="4">Lysozyme</fullName>
        <ecNumber evidence="4">3.2.1.17</ecNumber>
    </recommendedName>
</protein>
<dbReference type="EMBL" id="FXAM01000001">
    <property type="protein sequence ID" value="SMF94433.1"/>
    <property type="molecule type" value="Genomic_DNA"/>
</dbReference>
<dbReference type="GO" id="GO:0003796">
    <property type="term" value="F:lysozyme activity"/>
    <property type="evidence" value="ECO:0007669"/>
    <property type="project" value="UniProtKB-EC"/>
</dbReference>
<dbReference type="PANTHER" id="PTHR38107">
    <property type="match status" value="1"/>
</dbReference>
<dbReference type="STRING" id="1760988.SAMN02949497_1748"/>
<dbReference type="CDD" id="cd00737">
    <property type="entry name" value="lyz_endolysin_autolysin"/>
    <property type="match status" value="1"/>
</dbReference>
<dbReference type="InterPro" id="IPR023347">
    <property type="entry name" value="Lysozyme_dom_sf"/>
</dbReference>
<dbReference type="InterPro" id="IPR033907">
    <property type="entry name" value="Endolysin_autolysin"/>
</dbReference>
<dbReference type="SUPFAM" id="SSF53955">
    <property type="entry name" value="Lysozyme-like"/>
    <property type="match status" value="1"/>
</dbReference>
<dbReference type="InterPro" id="IPR002196">
    <property type="entry name" value="Glyco_hydro_24"/>
</dbReference>
<keyword evidence="1 4" id="KW-0929">Antimicrobial</keyword>
<dbReference type="Pfam" id="PF00959">
    <property type="entry name" value="Phage_lysozyme"/>
    <property type="match status" value="1"/>
</dbReference>
<gene>
    <name evidence="5" type="ORF">SAMN02949497_1748</name>
</gene>
<organism evidence="5 6">
    <name type="scientific">Methylomagnum ishizawai</name>
    <dbReference type="NCBI Taxonomy" id="1760988"/>
    <lineage>
        <taxon>Bacteria</taxon>
        <taxon>Pseudomonadati</taxon>
        <taxon>Pseudomonadota</taxon>
        <taxon>Gammaproteobacteria</taxon>
        <taxon>Methylococcales</taxon>
        <taxon>Methylococcaceae</taxon>
        <taxon>Methylomagnum</taxon>
    </lineage>
</organism>
<dbReference type="GO" id="GO:0009253">
    <property type="term" value="P:peptidoglycan catabolic process"/>
    <property type="evidence" value="ECO:0007669"/>
    <property type="project" value="InterPro"/>
</dbReference>
<dbReference type="GO" id="GO:0042742">
    <property type="term" value="P:defense response to bacterium"/>
    <property type="evidence" value="ECO:0007669"/>
    <property type="project" value="UniProtKB-KW"/>
</dbReference>
<evidence type="ECO:0000256" key="3">
    <source>
        <dbReference type="ARBA" id="ARBA00023200"/>
    </source>
</evidence>
<sequence length="150" mass="16667">MNAEMRLSANGLDAIMRMETFLSAWGLGKWGHAEIGYGHIKRQGDMVPDRLTKNEAKALLKDDCEIAAKNIRLYVKVALNQHQFDALVSLAFSLGQQKQSFAGCEVAKRLNDGDYAGAARAFGIYINDGLVACEYLIARRRAERALFEGR</sequence>
<proteinExistence type="inferred from homology"/>
<evidence type="ECO:0000256" key="4">
    <source>
        <dbReference type="RuleBase" id="RU003788"/>
    </source>
</evidence>
<evidence type="ECO:0000313" key="6">
    <source>
        <dbReference type="Proteomes" id="UP000192923"/>
    </source>
</evidence>
<keyword evidence="4" id="KW-0378">Hydrolase</keyword>
<keyword evidence="4" id="KW-0326">Glycosidase</keyword>
<evidence type="ECO:0000256" key="1">
    <source>
        <dbReference type="ARBA" id="ARBA00022529"/>
    </source>
</evidence>
<dbReference type="EC" id="3.2.1.17" evidence="4"/>
<dbReference type="PANTHER" id="PTHR38107:SF3">
    <property type="entry name" value="LYSOZYME RRRD-RELATED"/>
    <property type="match status" value="1"/>
</dbReference>
<dbReference type="GO" id="GO:0016998">
    <property type="term" value="P:cell wall macromolecule catabolic process"/>
    <property type="evidence" value="ECO:0007669"/>
    <property type="project" value="InterPro"/>
</dbReference>
<keyword evidence="2 4" id="KW-0081">Bacteriolytic enzyme</keyword>
<evidence type="ECO:0000313" key="5">
    <source>
        <dbReference type="EMBL" id="SMF94433.1"/>
    </source>
</evidence>
<dbReference type="InterPro" id="IPR023346">
    <property type="entry name" value="Lysozyme-like_dom_sf"/>
</dbReference>
<comment type="catalytic activity">
    <reaction evidence="4">
        <text>Hydrolysis of (1-&gt;4)-beta-linkages between N-acetylmuramic acid and N-acetyl-D-glucosamine residues in a peptidoglycan and between N-acetyl-D-glucosamine residues in chitodextrins.</text>
        <dbReference type="EC" id="3.2.1.17"/>
    </reaction>
</comment>